<dbReference type="EMBL" id="JQCE01000035">
    <property type="protein sequence ID" value="KRO16626.1"/>
    <property type="molecule type" value="Genomic_DNA"/>
</dbReference>
<comment type="caution">
    <text evidence="2">The sequence shown here is derived from an EMBL/GenBank/DDBJ whole genome shotgun (WGS) entry which is preliminary data.</text>
</comment>
<feature type="region of interest" description="Disordered" evidence="1">
    <location>
        <begin position="142"/>
        <end position="166"/>
    </location>
</feature>
<gene>
    <name evidence="2" type="ORF">IV56_GL001070</name>
</gene>
<keyword evidence="3" id="KW-1185">Reference proteome</keyword>
<dbReference type="STRING" id="1293598.IV56_GL001070"/>
<reference evidence="2 3" key="1">
    <citation type="journal article" date="2015" name="Genome Announc.">
        <title>Expanding the biotechnology potential of lactobacilli through comparative genomics of 213 strains and associated genera.</title>
        <authorList>
            <person name="Sun Z."/>
            <person name="Harris H.M."/>
            <person name="McCann A."/>
            <person name="Guo C."/>
            <person name="Argimon S."/>
            <person name="Zhang W."/>
            <person name="Yang X."/>
            <person name="Jeffery I.B."/>
            <person name="Cooney J.C."/>
            <person name="Kagawa T.F."/>
            <person name="Liu W."/>
            <person name="Song Y."/>
            <person name="Salvetti E."/>
            <person name="Wrobel A."/>
            <person name="Rasinkangas P."/>
            <person name="Parkhill J."/>
            <person name="Rea M.C."/>
            <person name="O'Sullivan O."/>
            <person name="Ritari J."/>
            <person name="Douillard F.P."/>
            <person name="Paul Ross R."/>
            <person name="Yang R."/>
            <person name="Briner A.E."/>
            <person name="Felis G.E."/>
            <person name="de Vos W.M."/>
            <person name="Barrangou R."/>
            <person name="Klaenhammer T.R."/>
            <person name="Caufield P.W."/>
            <person name="Cui Y."/>
            <person name="Zhang H."/>
            <person name="O'Toole P.W."/>
        </authorList>
    </citation>
    <scope>NUCLEOTIDE SEQUENCE [LARGE SCALE GENOMIC DNA]</scope>
    <source>
        <strain evidence="2 3">DSM 24301</strain>
    </source>
</reference>
<proteinExistence type="predicted"/>
<dbReference type="AlphaFoldDB" id="A0A0R2MW63"/>
<sequence>MGLYITDSTNFTMELPVNPKELMIKTEIDGESVTVIGLGEIKRLSDRKLKTLSITSTIPIVMSDAYWTTGDNLFDDGQEYINWLDRMANAKKPVRVVLSDSKINLLATVDSFDSGFKDGNSIEFAFTLELTEYRDYRAKRIKVTPAKTTPKKGQSRPQPNNKIGRGSTVVVNGQLYRDSAGHGPGLTEHNATRKISIVATGAKMPYHITTTSGAARGWVSASSVKAK</sequence>
<accession>A0A0R2MW63</accession>
<dbReference type="PATRIC" id="fig|1293598.4.peg.1122"/>
<evidence type="ECO:0000313" key="2">
    <source>
        <dbReference type="EMBL" id="KRO16626.1"/>
    </source>
</evidence>
<name>A0A0R2MW63_9LACO</name>
<dbReference type="Proteomes" id="UP000050969">
    <property type="component" value="Unassembled WGS sequence"/>
</dbReference>
<evidence type="ECO:0000256" key="1">
    <source>
        <dbReference type="SAM" id="MobiDB-lite"/>
    </source>
</evidence>
<organism evidence="2 3">
    <name type="scientific">Lacticaseibacillus saniviri JCM 17471 = DSM 24301</name>
    <dbReference type="NCBI Taxonomy" id="1293598"/>
    <lineage>
        <taxon>Bacteria</taxon>
        <taxon>Bacillati</taxon>
        <taxon>Bacillota</taxon>
        <taxon>Bacilli</taxon>
        <taxon>Lactobacillales</taxon>
        <taxon>Lactobacillaceae</taxon>
        <taxon>Lacticaseibacillus</taxon>
    </lineage>
</organism>
<protein>
    <submittedName>
        <fullName evidence="2">Phage protein</fullName>
    </submittedName>
</protein>
<evidence type="ECO:0000313" key="3">
    <source>
        <dbReference type="Proteomes" id="UP000050969"/>
    </source>
</evidence>